<protein>
    <submittedName>
        <fullName evidence="1">Uncharacterized protein</fullName>
    </submittedName>
</protein>
<comment type="caution">
    <text evidence="1">The sequence shown here is derived from an EMBL/GenBank/DDBJ whole genome shotgun (WGS) entry which is preliminary data.</text>
</comment>
<name>A0A916LDC1_MYCTX</name>
<sequence>MVPNAVPAPDKSAAPISRNRMLRVNATRTVNGMDTSNVGTSETRATIQVWSKNSRNWNGRRKAARAVSIDISKNPPTARAGTASCWINWGPPVYCSRRSL</sequence>
<dbReference type="EMBL" id="CSBK01001515">
    <property type="protein sequence ID" value="COY76761.1"/>
    <property type="molecule type" value="Genomic_DNA"/>
</dbReference>
<accession>A0A916LDC1</accession>
<dbReference type="Proteomes" id="UP000039021">
    <property type="component" value="Unassembled WGS sequence"/>
</dbReference>
<organism evidence="1 2">
    <name type="scientific">Mycobacterium tuberculosis</name>
    <dbReference type="NCBI Taxonomy" id="1773"/>
    <lineage>
        <taxon>Bacteria</taxon>
        <taxon>Bacillati</taxon>
        <taxon>Actinomycetota</taxon>
        <taxon>Actinomycetes</taxon>
        <taxon>Mycobacteriales</taxon>
        <taxon>Mycobacteriaceae</taxon>
        <taxon>Mycobacterium</taxon>
        <taxon>Mycobacterium tuberculosis complex</taxon>
    </lineage>
</organism>
<gene>
    <name evidence="1" type="ORF">ERS007739_03060</name>
</gene>
<reference evidence="2" key="1">
    <citation type="submission" date="2015-03" db="EMBL/GenBank/DDBJ databases">
        <authorList>
            <consortium name="Pathogen Informatics"/>
        </authorList>
    </citation>
    <scope>NUCLEOTIDE SEQUENCE [LARGE SCALE GENOMIC DNA]</scope>
    <source>
        <strain evidence="2">N09902308</strain>
    </source>
</reference>
<proteinExistence type="predicted"/>
<dbReference type="AlphaFoldDB" id="A0A916LDC1"/>
<evidence type="ECO:0000313" key="2">
    <source>
        <dbReference type="Proteomes" id="UP000039021"/>
    </source>
</evidence>
<evidence type="ECO:0000313" key="1">
    <source>
        <dbReference type="EMBL" id="COY76761.1"/>
    </source>
</evidence>